<accession>A0A6L7F4G0</accession>
<evidence type="ECO:0000313" key="2">
    <source>
        <dbReference type="Proteomes" id="UP000473325"/>
    </source>
</evidence>
<sequence length="196" mass="21867">MLDQDAAAVIDRLDRALTTSGLSLRQFARALGTSPSRFVAYRSGRTAPSAAFLLRAERIGDALGRAREQHVPSSIEAAAALRRATKRGDDDWTWAIALEVRDRLRDVLEHRRDLAAAWEAQPPAVDDHWDALIAAFVDHEFSQAGLPAPKWTARHSLEQPWVLDTPRLTDDQVRAQTPEWLAERNIFVATKDLVTA</sequence>
<comment type="caution">
    <text evidence="1">The sequence shown here is derived from an EMBL/GenBank/DDBJ whole genome shotgun (WGS) entry which is preliminary data.</text>
</comment>
<reference evidence="1 2" key="1">
    <citation type="submission" date="2019-12" db="EMBL/GenBank/DDBJ databases">
        <authorList>
            <person name="Kun Z."/>
        </authorList>
    </citation>
    <scope>NUCLEOTIDE SEQUENCE [LARGE SCALE GENOMIC DNA]</scope>
    <source>
        <strain evidence="1 2">YIM 123512</strain>
    </source>
</reference>
<name>A0A6L7F4G0_9ACTN</name>
<keyword evidence="2" id="KW-1185">Reference proteome</keyword>
<evidence type="ECO:0000313" key="1">
    <source>
        <dbReference type="EMBL" id="MXG92076.1"/>
    </source>
</evidence>
<dbReference type="InterPro" id="IPR010982">
    <property type="entry name" value="Lambda_DNA-bd_dom_sf"/>
</dbReference>
<dbReference type="SUPFAM" id="SSF47413">
    <property type="entry name" value="lambda repressor-like DNA-binding domains"/>
    <property type="match status" value="1"/>
</dbReference>
<dbReference type="AlphaFoldDB" id="A0A6L7F4G0"/>
<gene>
    <name evidence="1" type="ORF">GRQ65_21255</name>
</gene>
<protein>
    <submittedName>
        <fullName evidence="1">XRE family transcriptional regulator</fullName>
    </submittedName>
</protein>
<organism evidence="1 2">
    <name type="scientific">Nocardioides flavescens</name>
    <dbReference type="NCBI Taxonomy" id="2691959"/>
    <lineage>
        <taxon>Bacteria</taxon>
        <taxon>Bacillati</taxon>
        <taxon>Actinomycetota</taxon>
        <taxon>Actinomycetes</taxon>
        <taxon>Propionibacteriales</taxon>
        <taxon>Nocardioidaceae</taxon>
        <taxon>Nocardioides</taxon>
    </lineage>
</organism>
<dbReference type="InterPro" id="IPR001387">
    <property type="entry name" value="Cro/C1-type_HTH"/>
</dbReference>
<dbReference type="EMBL" id="WUEK01000017">
    <property type="protein sequence ID" value="MXG92076.1"/>
    <property type="molecule type" value="Genomic_DNA"/>
</dbReference>
<dbReference type="GO" id="GO:0003677">
    <property type="term" value="F:DNA binding"/>
    <property type="evidence" value="ECO:0007669"/>
    <property type="project" value="InterPro"/>
</dbReference>
<dbReference type="RefSeq" id="WP_160880008.1">
    <property type="nucleotide sequence ID" value="NZ_WUEK01000017.1"/>
</dbReference>
<dbReference type="Proteomes" id="UP000473325">
    <property type="component" value="Unassembled WGS sequence"/>
</dbReference>
<dbReference type="CDD" id="cd00093">
    <property type="entry name" value="HTH_XRE"/>
    <property type="match status" value="1"/>
</dbReference>
<proteinExistence type="predicted"/>